<reference evidence="9 10" key="1">
    <citation type="submission" date="2013-03" db="EMBL/GenBank/DDBJ databases">
        <title>Assembly of a new bacterial strain Brevibacillus borstelensis AK1.</title>
        <authorList>
            <person name="Rajan I."/>
            <person name="PoliReddy D."/>
            <person name="Sugumar T."/>
            <person name="Rathinam K."/>
            <person name="Alqarawi S."/>
            <person name="Khalil A.B."/>
            <person name="Sivakumar N."/>
        </authorList>
    </citation>
    <scope>NUCLEOTIDE SEQUENCE [LARGE SCALE GENOMIC DNA]</scope>
    <source>
        <strain evidence="9 10">AK1</strain>
    </source>
</reference>
<evidence type="ECO:0000313" key="9">
    <source>
        <dbReference type="EMBL" id="EMT51182.1"/>
    </source>
</evidence>
<dbReference type="PANTHER" id="PTHR34975:SF2">
    <property type="entry name" value="SPORE GERMINATION PROTEIN A2"/>
    <property type="match status" value="1"/>
</dbReference>
<keyword evidence="7 8" id="KW-0472">Membrane</keyword>
<dbReference type="NCBIfam" id="TIGR00912">
    <property type="entry name" value="2A0309"/>
    <property type="match status" value="1"/>
</dbReference>
<dbReference type="Pfam" id="PF03845">
    <property type="entry name" value="Spore_permease"/>
    <property type="match status" value="1"/>
</dbReference>
<evidence type="ECO:0000256" key="1">
    <source>
        <dbReference type="ARBA" id="ARBA00004141"/>
    </source>
</evidence>
<dbReference type="RefSeq" id="WP_003390005.1">
    <property type="nucleotide sequence ID" value="NZ_APBN01000009.1"/>
</dbReference>
<keyword evidence="6 8" id="KW-1133">Transmembrane helix</keyword>
<feature type="transmembrane region" description="Helical" evidence="8">
    <location>
        <begin position="40"/>
        <end position="61"/>
    </location>
</feature>
<keyword evidence="5 8" id="KW-0812">Transmembrane</keyword>
<dbReference type="PANTHER" id="PTHR34975">
    <property type="entry name" value="SPORE GERMINATION PROTEIN A2"/>
    <property type="match status" value="1"/>
</dbReference>
<keyword evidence="10" id="KW-1185">Reference proteome</keyword>
<dbReference type="Gene3D" id="1.20.1740.10">
    <property type="entry name" value="Amino acid/polyamine transporter I"/>
    <property type="match status" value="1"/>
</dbReference>
<dbReference type="PATRIC" id="fig|1300222.3.peg.3819"/>
<dbReference type="InterPro" id="IPR004761">
    <property type="entry name" value="Spore_GerAB"/>
</dbReference>
<feature type="transmembrane region" description="Helical" evidence="8">
    <location>
        <begin position="12"/>
        <end position="34"/>
    </location>
</feature>
<feature type="transmembrane region" description="Helical" evidence="8">
    <location>
        <begin position="336"/>
        <end position="356"/>
    </location>
</feature>
<evidence type="ECO:0000256" key="7">
    <source>
        <dbReference type="ARBA" id="ARBA00023136"/>
    </source>
</evidence>
<sequence>MLEQGKINIRQLTVLVIAFTMGTSFLLGPSPLALEAKQNAWIAAIIGIVIDLVLIVMYVALGNLFPGMTLAQYSEKILGKWPGKLISLLFFSFFIFLSALMVRDLGNFIVSNVMPETPVEVILISFSMVVVIATRYGLEVIARTTEIFFPWIFVSLLFLTFTLLPEIEINQLEPVTEGGIKPLLGAGIQFSSLQEFVCFLMLLPFVNRPKKVLHSLLLGAAAGGVILIIITALCILVLGSDFTARNIYPSFVLAKKISIGNFLERVEVLLAGVWFLSIFIKTTITFYVSALGLAQSLELRTYKPLTVPLGVLMVALSVLAYPNITKLLEFVPKIWFSYAYTFLLLLPLLLLLVALIRGKSEAPLSMEQKD</sequence>
<feature type="transmembrane region" description="Helical" evidence="8">
    <location>
        <begin position="147"/>
        <end position="164"/>
    </location>
</feature>
<accession>M8DCS8</accession>
<feature type="transmembrane region" description="Helical" evidence="8">
    <location>
        <begin position="268"/>
        <end position="293"/>
    </location>
</feature>
<comment type="caution">
    <text evidence="9">The sequence shown here is derived from an EMBL/GenBank/DDBJ whole genome shotgun (WGS) entry which is preliminary data.</text>
</comment>
<dbReference type="Proteomes" id="UP000012081">
    <property type="component" value="Unassembled WGS sequence"/>
</dbReference>
<dbReference type="EMBL" id="APBN01000009">
    <property type="protein sequence ID" value="EMT51182.1"/>
    <property type="molecule type" value="Genomic_DNA"/>
</dbReference>
<dbReference type="STRING" id="1300222.I532_18217"/>
<feature type="transmembrane region" description="Helical" evidence="8">
    <location>
        <begin position="305"/>
        <end position="324"/>
    </location>
</feature>
<comment type="subcellular location">
    <subcellularLocation>
        <location evidence="1">Membrane</location>
        <topology evidence="1">Multi-pass membrane protein</topology>
    </subcellularLocation>
</comment>
<gene>
    <name evidence="9" type="ORF">I532_18217</name>
</gene>
<dbReference type="GO" id="GO:0016020">
    <property type="term" value="C:membrane"/>
    <property type="evidence" value="ECO:0007669"/>
    <property type="project" value="UniProtKB-SubCell"/>
</dbReference>
<evidence type="ECO:0000256" key="3">
    <source>
        <dbReference type="ARBA" id="ARBA00022448"/>
    </source>
</evidence>
<dbReference type="OrthoDB" id="2078716at2"/>
<keyword evidence="4" id="KW-0309">Germination</keyword>
<feature type="transmembrane region" description="Helical" evidence="8">
    <location>
        <begin position="215"/>
        <end position="238"/>
    </location>
</feature>
<evidence type="ECO:0000256" key="2">
    <source>
        <dbReference type="ARBA" id="ARBA00007998"/>
    </source>
</evidence>
<dbReference type="GO" id="GO:0009847">
    <property type="term" value="P:spore germination"/>
    <property type="evidence" value="ECO:0007669"/>
    <property type="project" value="InterPro"/>
</dbReference>
<comment type="similarity">
    <text evidence="2">Belongs to the amino acid-polyamine-organocation (APC) superfamily. Spore germination protein (SGP) (TC 2.A.3.9) family.</text>
</comment>
<evidence type="ECO:0000256" key="6">
    <source>
        <dbReference type="ARBA" id="ARBA00022989"/>
    </source>
</evidence>
<feature type="transmembrane region" description="Helical" evidence="8">
    <location>
        <begin position="121"/>
        <end position="138"/>
    </location>
</feature>
<name>M8DCS8_9BACL</name>
<keyword evidence="3" id="KW-0813">Transport</keyword>
<organism evidence="9 10">
    <name type="scientific">Brevibacillus borstelensis AK1</name>
    <dbReference type="NCBI Taxonomy" id="1300222"/>
    <lineage>
        <taxon>Bacteria</taxon>
        <taxon>Bacillati</taxon>
        <taxon>Bacillota</taxon>
        <taxon>Bacilli</taxon>
        <taxon>Bacillales</taxon>
        <taxon>Paenibacillaceae</taxon>
        <taxon>Brevibacillus</taxon>
    </lineage>
</organism>
<proteinExistence type="inferred from homology"/>
<feature type="transmembrane region" description="Helical" evidence="8">
    <location>
        <begin position="81"/>
        <end position="101"/>
    </location>
</feature>
<evidence type="ECO:0000256" key="8">
    <source>
        <dbReference type="SAM" id="Phobius"/>
    </source>
</evidence>
<evidence type="ECO:0000313" key="10">
    <source>
        <dbReference type="Proteomes" id="UP000012081"/>
    </source>
</evidence>
<dbReference type="AlphaFoldDB" id="M8DCS8"/>
<evidence type="ECO:0000256" key="5">
    <source>
        <dbReference type="ARBA" id="ARBA00022692"/>
    </source>
</evidence>
<evidence type="ECO:0000256" key="4">
    <source>
        <dbReference type="ARBA" id="ARBA00022544"/>
    </source>
</evidence>
<protein>
    <submittedName>
        <fullName evidence="9">Spore germination protein</fullName>
    </submittedName>
</protein>
<feature type="transmembrane region" description="Helical" evidence="8">
    <location>
        <begin position="184"/>
        <end position="203"/>
    </location>
</feature>